<name>A0A8J3SZR7_9ACTN</name>
<evidence type="ECO:0000313" key="1">
    <source>
        <dbReference type="EMBL" id="GII03452.1"/>
    </source>
</evidence>
<protein>
    <submittedName>
        <fullName evidence="1">Uncharacterized protein</fullName>
    </submittedName>
</protein>
<dbReference type="Proteomes" id="UP000634476">
    <property type="component" value="Unassembled WGS sequence"/>
</dbReference>
<sequence>MTADMPLSADTAITGPYGSRSPLDYYLVMPGPGQAGGPEAPVDGIVVEEFVLADDHTATGLDSAGWSVTDGTWWSSAAFSRDMRTDPALRDRVLAVHRRTAEAVYRRIGGEDLPGEAALRARFRDRLPLDDSAPLLLGSPRVPEGFRERRVYRVLFAGDLDAERLRRLRDLWSMEPAGGCADPTARVAGTARMRAGHDTLTWDLRRIGPGTAWCLDLTACLGGSSDDGVGSLLRELTAAMRHARLIPVTIERFA</sequence>
<dbReference type="RefSeq" id="WP_203877724.1">
    <property type="nucleotide sequence ID" value="NZ_BOOK01000038.1"/>
</dbReference>
<organism evidence="1 2">
    <name type="scientific">Planobispora takensis</name>
    <dbReference type="NCBI Taxonomy" id="1367882"/>
    <lineage>
        <taxon>Bacteria</taxon>
        <taxon>Bacillati</taxon>
        <taxon>Actinomycetota</taxon>
        <taxon>Actinomycetes</taxon>
        <taxon>Streptosporangiales</taxon>
        <taxon>Streptosporangiaceae</taxon>
        <taxon>Planobispora</taxon>
    </lineage>
</organism>
<reference evidence="1" key="1">
    <citation type="submission" date="2021-01" db="EMBL/GenBank/DDBJ databases">
        <title>Whole genome shotgun sequence of Planobispora takensis NBRC 109077.</title>
        <authorList>
            <person name="Komaki H."/>
            <person name="Tamura T."/>
        </authorList>
    </citation>
    <scope>NUCLEOTIDE SEQUENCE</scope>
    <source>
        <strain evidence="1">NBRC 109077</strain>
    </source>
</reference>
<keyword evidence="2" id="KW-1185">Reference proteome</keyword>
<proteinExistence type="predicted"/>
<accession>A0A8J3SZR7</accession>
<gene>
    <name evidence="1" type="ORF">Pta02_54600</name>
</gene>
<dbReference type="AlphaFoldDB" id="A0A8J3SZR7"/>
<comment type="caution">
    <text evidence="1">The sequence shown here is derived from an EMBL/GenBank/DDBJ whole genome shotgun (WGS) entry which is preliminary data.</text>
</comment>
<dbReference type="EMBL" id="BOOK01000038">
    <property type="protein sequence ID" value="GII03452.1"/>
    <property type="molecule type" value="Genomic_DNA"/>
</dbReference>
<evidence type="ECO:0000313" key="2">
    <source>
        <dbReference type="Proteomes" id="UP000634476"/>
    </source>
</evidence>